<accession>A0ABR9VU62</accession>
<comment type="caution">
    <text evidence="2">The sequence shown here is derived from an EMBL/GenBank/DDBJ whole genome shotgun (WGS) entry which is preliminary data.</text>
</comment>
<evidence type="ECO:0000313" key="3">
    <source>
        <dbReference type="Proteomes" id="UP000658720"/>
    </source>
</evidence>
<protein>
    <submittedName>
        <fullName evidence="2">DNA double-strand break repair nuclease NurA</fullName>
    </submittedName>
</protein>
<dbReference type="RefSeq" id="WP_194020382.1">
    <property type="nucleotide sequence ID" value="NZ_JADEVV010000042.1"/>
</dbReference>
<feature type="domain" description="NurA" evidence="1">
    <location>
        <begin position="81"/>
        <end position="362"/>
    </location>
</feature>
<dbReference type="InterPro" id="IPR018977">
    <property type="entry name" value="NurA_domain"/>
</dbReference>
<dbReference type="Pfam" id="PF09376">
    <property type="entry name" value="NurA"/>
    <property type="match status" value="1"/>
</dbReference>
<proteinExistence type="predicted"/>
<dbReference type="EMBL" id="JADEVV010000042">
    <property type="protein sequence ID" value="MBE9254887.1"/>
    <property type="molecule type" value="Genomic_DNA"/>
</dbReference>
<organism evidence="2 3">
    <name type="scientific">Synechocystis salina LEGE 00031</name>
    <dbReference type="NCBI Taxonomy" id="1828736"/>
    <lineage>
        <taxon>Bacteria</taxon>
        <taxon>Bacillati</taxon>
        <taxon>Cyanobacteriota</taxon>
        <taxon>Cyanophyceae</taxon>
        <taxon>Synechococcales</taxon>
        <taxon>Merismopediaceae</taxon>
        <taxon>Synechocystis</taxon>
    </lineage>
</organism>
<keyword evidence="3" id="KW-1185">Reference proteome</keyword>
<dbReference type="Proteomes" id="UP000658720">
    <property type="component" value="Unassembled WGS sequence"/>
</dbReference>
<evidence type="ECO:0000259" key="1">
    <source>
        <dbReference type="SMART" id="SM00933"/>
    </source>
</evidence>
<name>A0ABR9VU62_9SYNC</name>
<reference evidence="2 3" key="1">
    <citation type="submission" date="2020-10" db="EMBL/GenBank/DDBJ databases">
        <authorList>
            <person name="Castelo-Branco R."/>
            <person name="Eusebio N."/>
            <person name="Adriana R."/>
            <person name="Vieira A."/>
            <person name="Brugerolle De Fraissinette N."/>
            <person name="Rezende De Castro R."/>
            <person name="Schneider M.P."/>
            <person name="Vasconcelos V."/>
            <person name="Leao P.N."/>
        </authorList>
    </citation>
    <scope>NUCLEOTIDE SEQUENCE [LARGE SCALE GENOMIC DNA]</scope>
    <source>
        <strain evidence="2 3">LEGE 00031</strain>
    </source>
</reference>
<sequence length="400" mass="45134">MLDLTKLAGQMPALGQHFRQEATAGHQRLERAQELFFQAQQHQTHLLNTLTEWGDRLFFAVARPLEPLDTRVVIGEAPVNHSVFATDGSQIAPSHHEIAYCYLLNIGRVMLHYGQNLHPLLDSVPEVYFRPEDLYASRRWGIRTEEWLGHRRTVLEAERLAALACRWVSPPGPHSDPNLAMVDGSLIYWFLESLPQEARNQILDPILAAWETLRQARIPLVSYISAPRSVESINLLRLQACPHESPNCVSHCEGCQAEERKTPCQIFDPLRDSSLWQGILSPGQRGPIWSSNARILEAYAPAMRVCFCYVHGGSEVARVEFPAWLVEDSELLNQSLAIVLSQIEKGFGYPVALAEAHNQAVVRGGDRRRFFALLEQQLVKTGLRSVGPSYKEARKRNTVV</sequence>
<evidence type="ECO:0000313" key="2">
    <source>
        <dbReference type="EMBL" id="MBE9254887.1"/>
    </source>
</evidence>
<gene>
    <name evidence="2" type="ORF">IQ217_13770</name>
</gene>
<dbReference type="SMART" id="SM00933">
    <property type="entry name" value="NurA"/>
    <property type="match status" value="1"/>
</dbReference>